<name>A0A371AUB9_9FIRM</name>
<keyword evidence="2" id="KW-1185">Reference proteome</keyword>
<comment type="caution">
    <text evidence="1">The sequence shown here is derived from an EMBL/GenBank/DDBJ whole genome shotgun (WGS) entry which is preliminary data.</text>
</comment>
<dbReference type="Pfam" id="PF09582">
    <property type="entry name" value="AnfO_nitrog"/>
    <property type="match status" value="1"/>
</dbReference>
<protein>
    <recommendedName>
        <fullName evidence="3">Fe-only nitrogenase accessory protein AnfO</fullName>
    </recommendedName>
</protein>
<dbReference type="EMBL" id="QRCT01000034">
    <property type="protein sequence ID" value="RDU23139.1"/>
    <property type="molecule type" value="Genomic_DNA"/>
</dbReference>
<dbReference type="AlphaFoldDB" id="A0A371AUB9"/>
<dbReference type="InterPro" id="IPR014287">
    <property type="entry name" value="Nase_Fe-Fe_AnfO"/>
</dbReference>
<evidence type="ECO:0008006" key="3">
    <source>
        <dbReference type="Google" id="ProtNLM"/>
    </source>
</evidence>
<proteinExistence type="predicted"/>
<reference evidence="1 2" key="1">
    <citation type="submission" date="2018-07" db="EMBL/GenBank/DDBJ databases">
        <title>Anaerosacharophilus polymeroproducens gen. nov. sp. nov., an anaerobic bacterium isolated from salt field.</title>
        <authorList>
            <person name="Kim W."/>
            <person name="Yang S.-H."/>
            <person name="Oh J."/>
            <person name="Lee J.-H."/>
            <person name="Kwon K.K."/>
        </authorList>
    </citation>
    <scope>NUCLEOTIDE SEQUENCE [LARGE SCALE GENOMIC DNA]</scope>
    <source>
        <strain evidence="1 2">MCWD5</strain>
    </source>
</reference>
<evidence type="ECO:0000313" key="2">
    <source>
        <dbReference type="Proteomes" id="UP000255036"/>
    </source>
</evidence>
<dbReference type="OrthoDB" id="200286at2"/>
<sequence>MSNKVAILKDKNENITDIYNLSKIDIYERNTIWKISYTIDDIEPIMTNLITIRIFLEQIMKQLKDCKIIVGKTIVGIPFHILDRNGYVLCESEAFSIKLLDQLYFDYCLEGKKDNIQESKYVPGVPQPFDHDGNYFFDFIEVQKYRPEITSKKALIPFLSNELFKTLTIQCSHIMPWLESFLNLKKYQFKIKREQGKYLIVIFSDKL</sequence>
<gene>
    <name evidence="1" type="ORF">DWV06_12330</name>
</gene>
<accession>A0A371AUB9</accession>
<dbReference type="Proteomes" id="UP000255036">
    <property type="component" value="Unassembled WGS sequence"/>
</dbReference>
<dbReference type="RefSeq" id="WP_115482481.1">
    <property type="nucleotide sequence ID" value="NZ_QRCT01000034.1"/>
</dbReference>
<organism evidence="1 2">
    <name type="scientific">Anaerosacchariphilus polymeriproducens</name>
    <dbReference type="NCBI Taxonomy" id="1812858"/>
    <lineage>
        <taxon>Bacteria</taxon>
        <taxon>Bacillati</taxon>
        <taxon>Bacillota</taxon>
        <taxon>Clostridia</taxon>
        <taxon>Lachnospirales</taxon>
        <taxon>Lachnospiraceae</taxon>
        <taxon>Anaerosacchariphilus</taxon>
    </lineage>
</organism>
<evidence type="ECO:0000313" key="1">
    <source>
        <dbReference type="EMBL" id="RDU23139.1"/>
    </source>
</evidence>